<evidence type="ECO:0000313" key="4">
    <source>
        <dbReference type="Proteomes" id="UP000238356"/>
    </source>
</evidence>
<keyword evidence="4" id="KW-1185">Reference proteome</keyword>
<gene>
    <name evidence="3" type="ORF">C5F51_36255</name>
</gene>
<protein>
    <recommendedName>
        <fullName evidence="2">Tyr recombinase domain-containing protein</fullName>
    </recommendedName>
</protein>
<dbReference type="PANTHER" id="PTHR30349:SF81">
    <property type="entry name" value="TYROSINE RECOMBINASE XERC"/>
    <property type="match status" value="1"/>
</dbReference>
<dbReference type="GO" id="GO:0015074">
    <property type="term" value="P:DNA integration"/>
    <property type="evidence" value="ECO:0007669"/>
    <property type="project" value="InterPro"/>
</dbReference>
<dbReference type="GO" id="GO:0003677">
    <property type="term" value="F:DNA binding"/>
    <property type="evidence" value="ECO:0007669"/>
    <property type="project" value="InterPro"/>
</dbReference>
<dbReference type="InterPro" id="IPR011010">
    <property type="entry name" value="DNA_brk_join_enz"/>
</dbReference>
<sequence length="313" mass="34468">MGRVRTLPTAAGGVRLADAVKVYLATITVQNTRETYAAALDRLVNDFGADTNVALLGQEPDRVSGWFTFVWGGKSAKTFNIRLTALASACVYWREQGWLSGDPLVRLRARPAPPDTSKALSKDRVAEILGSDAALRERVLWHLLYESSARAEEVLMLDVPDLDAANRCAVVTRKGGARDVIAWQTGTARLLPRLLTGRRTGPVFLTDRRAKPSVALVDVDPTTGRARLSYRRAAEHFETHTAELDDGPYTLHQLRHSRLTHAAEDGASTPILMKLSGHTSVRSLAKYARISDEGLVKWQAGNDPAARRRPDRR</sequence>
<dbReference type="CDD" id="cd00397">
    <property type="entry name" value="DNA_BRE_C"/>
    <property type="match status" value="1"/>
</dbReference>
<dbReference type="InterPro" id="IPR013762">
    <property type="entry name" value="Integrase-like_cat_sf"/>
</dbReference>
<evidence type="ECO:0000313" key="3">
    <source>
        <dbReference type="EMBL" id="PPJ18736.1"/>
    </source>
</evidence>
<dbReference type="EMBL" id="PSZD01000056">
    <property type="protein sequence ID" value="PPJ18736.1"/>
    <property type="molecule type" value="Genomic_DNA"/>
</dbReference>
<dbReference type="GO" id="GO:0006310">
    <property type="term" value="P:DNA recombination"/>
    <property type="evidence" value="ECO:0007669"/>
    <property type="project" value="UniProtKB-KW"/>
</dbReference>
<comment type="caution">
    <text evidence="3">The sequence shown here is derived from an EMBL/GenBank/DDBJ whole genome shotgun (WGS) entry which is preliminary data.</text>
</comment>
<dbReference type="AlphaFoldDB" id="A0A2S5ZUJ7"/>
<dbReference type="Proteomes" id="UP000238356">
    <property type="component" value="Unassembled WGS sequence"/>
</dbReference>
<dbReference type="InterPro" id="IPR050090">
    <property type="entry name" value="Tyrosine_recombinase_XerCD"/>
</dbReference>
<evidence type="ECO:0000259" key="2">
    <source>
        <dbReference type="PROSITE" id="PS51898"/>
    </source>
</evidence>
<organism evidence="3 4">
    <name type="scientific">Nocardia nova</name>
    <dbReference type="NCBI Taxonomy" id="37330"/>
    <lineage>
        <taxon>Bacteria</taxon>
        <taxon>Bacillati</taxon>
        <taxon>Actinomycetota</taxon>
        <taxon>Actinomycetes</taxon>
        <taxon>Mycobacteriales</taxon>
        <taxon>Nocardiaceae</taxon>
        <taxon>Nocardia</taxon>
    </lineage>
</organism>
<accession>A0A2S5ZUJ7</accession>
<keyword evidence="1" id="KW-0233">DNA recombination</keyword>
<dbReference type="SUPFAM" id="SSF56349">
    <property type="entry name" value="DNA breaking-rejoining enzymes"/>
    <property type="match status" value="1"/>
</dbReference>
<dbReference type="RefSeq" id="WP_104364941.1">
    <property type="nucleotide sequence ID" value="NZ_PSZD01000056.1"/>
</dbReference>
<dbReference type="PANTHER" id="PTHR30349">
    <property type="entry name" value="PHAGE INTEGRASE-RELATED"/>
    <property type="match status" value="1"/>
</dbReference>
<dbReference type="Pfam" id="PF00589">
    <property type="entry name" value="Phage_integrase"/>
    <property type="match status" value="1"/>
</dbReference>
<feature type="domain" description="Tyr recombinase" evidence="2">
    <location>
        <begin position="115"/>
        <end position="300"/>
    </location>
</feature>
<name>A0A2S5ZUJ7_9NOCA</name>
<dbReference type="PROSITE" id="PS51898">
    <property type="entry name" value="TYR_RECOMBINASE"/>
    <property type="match status" value="1"/>
</dbReference>
<reference evidence="3 4" key="1">
    <citation type="submission" date="2018-02" db="EMBL/GenBank/DDBJ databases">
        <title>8 Nocardia nova and 1 Nocardia cyriacigeorgica strain used for evolution to TMP-SMX.</title>
        <authorList>
            <person name="Mehta H."/>
            <person name="Weng J."/>
            <person name="Shamoo Y."/>
        </authorList>
    </citation>
    <scope>NUCLEOTIDE SEQUENCE [LARGE SCALE GENOMIC DNA]</scope>
    <source>
        <strain evidence="3 4">BAA2227</strain>
    </source>
</reference>
<evidence type="ECO:0000256" key="1">
    <source>
        <dbReference type="ARBA" id="ARBA00023172"/>
    </source>
</evidence>
<dbReference type="Gene3D" id="1.10.443.10">
    <property type="entry name" value="Intergrase catalytic core"/>
    <property type="match status" value="1"/>
</dbReference>
<proteinExistence type="predicted"/>
<dbReference type="InterPro" id="IPR002104">
    <property type="entry name" value="Integrase_catalytic"/>
</dbReference>